<protein>
    <recommendedName>
        <fullName evidence="1">Aminoglycoside phosphotransferase domain-containing protein</fullName>
    </recommendedName>
</protein>
<accession>A0ABR3XRT5</accession>
<dbReference type="InterPro" id="IPR011009">
    <property type="entry name" value="Kinase-like_dom_sf"/>
</dbReference>
<dbReference type="InterPro" id="IPR002575">
    <property type="entry name" value="Aminoglycoside_PTrfase"/>
</dbReference>
<comment type="caution">
    <text evidence="2">The sequence shown here is derived from an EMBL/GenBank/DDBJ whole genome shotgun (WGS) entry which is preliminary data.</text>
</comment>
<dbReference type="EMBL" id="JAVDPF010000012">
    <property type="protein sequence ID" value="KAL1878444.1"/>
    <property type="molecule type" value="Genomic_DNA"/>
</dbReference>
<organism evidence="2 3">
    <name type="scientific">Paecilomyces lecythidis</name>
    <dbReference type="NCBI Taxonomy" id="3004212"/>
    <lineage>
        <taxon>Eukaryota</taxon>
        <taxon>Fungi</taxon>
        <taxon>Dikarya</taxon>
        <taxon>Ascomycota</taxon>
        <taxon>Pezizomycotina</taxon>
        <taxon>Eurotiomycetes</taxon>
        <taxon>Eurotiomycetidae</taxon>
        <taxon>Eurotiales</taxon>
        <taxon>Thermoascaceae</taxon>
        <taxon>Paecilomyces</taxon>
    </lineage>
</organism>
<evidence type="ECO:0000313" key="3">
    <source>
        <dbReference type="Proteomes" id="UP001583193"/>
    </source>
</evidence>
<sequence length="321" mass="35960">MSYYSLQDTINGFFSGRTVTQKECDQIAAEVTGEAVKPVQLQGAFSYTVAARGLIVQFRVPESLFDTEKLDLARKIYGNIVPSCVNKGVIGPPPSLTIYVMEKVPGITYIEVPSATLHCPSWQEKTVSDFARFFANSWANRLPDTHRSEQSLEDLQNKLGILVQTLPSRFTAIISKLRKDLPSIFVPTYPLALTHDDLCEMNLIVDATVGGINGVVDWAGAKILPFGMSLWGPLNMLGTMNSSGWHYHENSSKLEGIFWDTFYSQVGKITDDDKRAMEIAERTGLVLRYGFTWENGTIERPVNEQDSSIRYLDAFIDRLRD</sequence>
<reference evidence="2 3" key="1">
    <citation type="journal article" date="2024" name="IMA Fungus">
        <title>IMA Genome - F19 : A genome assembly and annotation guide to empower mycologists, including annotated draft genome sequences of Ceratocystis pirilliformis, Diaporthe australafricana, Fusarium ophioides, Paecilomyces lecythidis, and Sporothrix stenoceras.</title>
        <authorList>
            <person name="Aylward J."/>
            <person name="Wilson A.M."/>
            <person name="Visagie C.M."/>
            <person name="Spraker J."/>
            <person name="Barnes I."/>
            <person name="Buitendag C."/>
            <person name="Ceriani C."/>
            <person name="Del Mar Angel L."/>
            <person name="du Plessis D."/>
            <person name="Fuchs T."/>
            <person name="Gasser K."/>
            <person name="Kramer D."/>
            <person name="Li W."/>
            <person name="Munsamy K."/>
            <person name="Piso A."/>
            <person name="Price J.L."/>
            <person name="Sonnekus B."/>
            <person name="Thomas C."/>
            <person name="van der Nest A."/>
            <person name="van Dijk A."/>
            <person name="van Heerden A."/>
            <person name="van Vuuren N."/>
            <person name="Yilmaz N."/>
            <person name="Duong T.A."/>
            <person name="van der Merwe N.A."/>
            <person name="Wingfield M.J."/>
            <person name="Wingfield B.D."/>
        </authorList>
    </citation>
    <scope>NUCLEOTIDE SEQUENCE [LARGE SCALE GENOMIC DNA]</scope>
    <source>
        <strain evidence="2 3">CMW 18167</strain>
    </source>
</reference>
<dbReference type="Pfam" id="PF01636">
    <property type="entry name" value="APH"/>
    <property type="match status" value="1"/>
</dbReference>
<feature type="domain" description="Aminoglycoside phosphotransferase" evidence="1">
    <location>
        <begin position="98"/>
        <end position="228"/>
    </location>
</feature>
<gene>
    <name evidence="2" type="ORF">Plec18167_004516</name>
</gene>
<dbReference type="SUPFAM" id="SSF56112">
    <property type="entry name" value="Protein kinase-like (PK-like)"/>
    <property type="match status" value="1"/>
</dbReference>
<evidence type="ECO:0000313" key="2">
    <source>
        <dbReference type="EMBL" id="KAL1878444.1"/>
    </source>
</evidence>
<dbReference type="Proteomes" id="UP001583193">
    <property type="component" value="Unassembled WGS sequence"/>
</dbReference>
<evidence type="ECO:0000259" key="1">
    <source>
        <dbReference type="Pfam" id="PF01636"/>
    </source>
</evidence>
<proteinExistence type="predicted"/>
<keyword evidence="3" id="KW-1185">Reference proteome</keyword>
<name>A0ABR3XRT5_9EURO</name>